<feature type="transmembrane region" description="Helical" evidence="1">
    <location>
        <begin position="239"/>
        <end position="267"/>
    </location>
</feature>
<feature type="transmembrane region" description="Helical" evidence="1">
    <location>
        <begin position="191"/>
        <end position="208"/>
    </location>
</feature>
<dbReference type="RefSeq" id="WP_394477892.1">
    <property type="nucleotide sequence ID" value="NZ_JBIGHV010000003.1"/>
</dbReference>
<keyword evidence="1" id="KW-0812">Transmembrane</keyword>
<name>A0ABW7F027_9BURK</name>
<sequence length="398" mass="43314">MSDIHAAPEAAALPSPMSGGRVLEIRFTGSGSEYFRIWAVNLLLILVTLGLYLPFAKARRIRYFYANTLVDGQALSFHGDAWKMFRGFLLLVVLMGAYTFAGKVSATAALVAFLILCGVWPALWRASLQFRLGNTSWRGLRMRFDGKLKDAYLACAPLYLPLMAFMVWARLMEPATDTDRAAMEAYGLTSLLVMGVVMLLSPLSFAMFKRYQHNGYRIAAQQAHIELSNGRVYLLGLKLLGVSIASTLLAGLLVGVLAVAVFAVSGFKPNTASPLSQVGFFAIGLLVYLLVFAVVLPFGAARMQNLAWNGTRSQALAFRSDLRFKALFGLTLTNWLLTALTLSLYRPFAAVATARLRLEAVQIDSQEDPADWVAASLAGHADATGDIAGDFFGIDMGL</sequence>
<organism evidence="2 3">
    <name type="scientific">Pelomonas parva</name>
    <dbReference type="NCBI Taxonomy" id="3299032"/>
    <lineage>
        <taxon>Bacteria</taxon>
        <taxon>Pseudomonadati</taxon>
        <taxon>Pseudomonadota</taxon>
        <taxon>Betaproteobacteria</taxon>
        <taxon>Burkholderiales</taxon>
        <taxon>Sphaerotilaceae</taxon>
        <taxon>Roseateles</taxon>
    </lineage>
</organism>
<feature type="transmembrane region" description="Helical" evidence="1">
    <location>
        <begin position="107"/>
        <end position="130"/>
    </location>
</feature>
<evidence type="ECO:0000313" key="2">
    <source>
        <dbReference type="EMBL" id="MFG6429981.1"/>
    </source>
</evidence>
<dbReference type="InterPro" id="IPR010295">
    <property type="entry name" value="DUF898"/>
</dbReference>
<dbReference type="Proteomes" id="UP001606210">
    <property type="component" value="Unassembled WGS sequence"/>
</dbReference>
<dbReference type="EMBL" id="JBIGHV010000003">
    <property type="protein sequence ID" value="MFG6429981.1"/>
    <property type="molecule type" value="Genomic_DNA"/>
</dbReference>
<keyword evidence="1" id="KW-1133">Transmembrane helix</keyword>
<evidence type="ECO:0000256" key="1">
    <source>
        <dbReference type="SAM" id="Phobius"/>
    </source>
</evidence>
<comment type="caution">
    <text evidence="2">The sequence shown here is derived from an EMBL/GenBank/DDBJ whole genome shotgun (WGS) entry which is preliminary data.</text>
</comment>
<gene>
    <name evidence="2" type="ORF">ACG00Y_08675</name>
</gene>
<accession>A0ABW7F027</accession>
<feature type="transmembrane region" description="Helical" evidence="1">
    <location>
        <begin position="35"/>
        <end position="55"/>
    </location>
</feature>
<protein>
    <submittedName>
        <fullName evidence="2">YjgN family protein</fullName>
    </submittedName>
</protein>
<reference evidence="2 3" key="1">
    <citation type="submission" date="2024-08" db="EMBL/GenBank/DDBJ databases">
        <authorList>
            <person name="Lu H."/>
        </authorList>
    </citation>
    <scope>NUCLEOTIDE SEQUENCE [LARGE SCALE GENOMIC DNA]</scope>
    <source>
        <strain evidence="2 3">LYH14W</strain>
    </source>
</reference>
<keyword evidence="3" id="KW-1185">Reference proteome</keyword>
<dbReference type="Pfam" id="PF05987">
    <property type="entry name" value="DUF898"/>
    <property type="match status" value="1"/>
</dbReference>
<keyword evidence="1" id="KW-0472">Membrane</keyword>
<evidence type="ECO:0000313" key="3">
    <source>
        <dbReference type="Proteomes" id="UP001606210"/>
    </source>
</evidence>
<feature type="transmembrane region" description="Helical" evidence="1">
    <location>
        <begin position="84"/>
        <end position="101"/>
    </location>
</feature>
<feature type="transmembrane region" description="Helical" evidence="1">
    <location>
        <begin position="279"/>
        <end position="301"/>
    </location>
</feature>
<feature type="transmembrane region" description="Helical" evidence="1">
    <location>
        <begin position="322"/>
        <end position="345"/>
    </location>
</feature>
<feature type="transmembrane region" description="Helical" evidence="1">
    <location>
        <begin position="151"/>
        <end position="171"/>
    </location>
</feature>
<proteinExistence type="predicted"/>